<comment type="caution">
    <text evidence="4">The sequence shown here is derived from an EMBL/GenBank/DDBJ whole genome shotgun (WGS) entry which is preliminary data.</text>
</comment>
<evidence type="ECO:0000256" key="1">
    <source>
        <dbReference type="SAM" id="Coils"/>
    </source>
</evidence>
<evidence type="ECO:0000256" key="2">
    <source>
        <dbReference type="SAM" id="MobiDB-lite"/>
    </source>
</evidence>
<proteinExistence type="predicted"/>
<feature type="transmembrane region" description="Helical" evidence="3">
    <location>
        <begin position="136"/>
        <end position="157"/>
    </location>
</feature>
<keyword evidence="3" id="KW-1133">Transmembrane helix</keyword>
<evidence type="ECO:0000313" key="4">
    <source>
        <dbReference type="EMBL" id="GGE46626.1"/>
    </source>
</evidence>
<organism evidence="4 5">
    <name type="scientific">Primorskyibacter flagellatus</name>
    <dbReference type="NCBI Taxonomy" id="1387277"/>
    <lineage>
        <taxon>Bacteria</taxon>
        <taxon>Pseudomonadati</taxon>
        <taxon>Pseudomonadota</taxon>
        <taxon>Alphaproteobacteria</taxon>
        <taxon>Rhodobacterales</taxon>
        <taxon>Roseobacteraceae</taxon>
        <taxon>Primorskyibacter</taxon>
    </lineage>
</organism>
<evidence type="ECO:0000256" key="3">
    <source>
        <dbReference type="SAM" id="Phobius"/>
    </source>
</evidence>
<accession>A0A917AEM4</accession>
<sequence length="442" mass="45025">MATKKTSKPPSDTVAASDAEDTLPAAVSEDTPPAGEGTDAIALPEPGRETDAEPVATEDPAAQTSDPDAPVADPAAPEPASDVPESPDSETVSNDDDTRAAAPQPDDLEAEAALDTPADPAPEHPAPVVVEKRGGFVPLALGGMVAAAIGFFAALGLGGSIPGVGPGAGLSDRVAAQEQAIADLKAALPAAPDLAPLETAAADNATAIASLSDRIAAVETGLTDLGTRMEDSQKAMLENGVSDTAIQAYEDELARLQDAMRQQREEVETMVANAQTMQADAETRTAETEARAALTQILSALDSGDGYAEPLELLQSTGQQVPEPLVANVEGVPTLSELRDSFPPAARNALAVTRGAGNSSVGDFFRTQLGIRSLAPKEGDDPDAVLSRAEAALARGDIAAAQQEIATLPEPAQAELADWTAAAETRRTTVAAATGLMAELNN</sequence>
<dbReference type="AlphaFoldDB" id="A0A917AEM4"/>
<name>A0A917AEM4_9RHOB</name>
<keyword evidence="3" id="KW-0812">Transmembrane</keyword>
<evidence type="ECO:0008006" key="6">
    <source>
        <dbReference type="Google" id="ProtNLM"/>
    </source>
</evidence>
<feature type="region of interest" description="Disordered" evidence="2">
    <location>
        <begin position="1"/>
        <end position="102"/>
    </location>
</feature>
<keyword evidence="5" id="KW-1185">Reference proteome</keyword>
<dbReference type="EMBL" id="BMFJ01000002">
    <property type="protein sequence ID" value="GGE46626.1"/>
    <property type="molecule type" value="Genomic_DNA"/>
</dbReference>
<dbReference type="RefSeq" id="WP_188479333.1">
    <property type="nucleotide sequence ID" value="NZ_BMFJ01000002.1"/>
</dbReference>
<dbReference type="Proteomes" id="UP000612855">
    <property type="component" value="Unassembled WGS sequence"/>
</dbReference>
<reference evidence="5" key="1">
    <citation type="journal article" date="2019" name="Int. J. Syst. Evol. Microbiol.">
        <title>The Global Catalogue of Microorganisms (GCM) 10K type strain sequencing project: providing services to taxonomists for standard genome sequencing and annotation.</title>
        <authorList>
            <consortium name="The Broad Institute Genomics Platform"/>
            <consortium name="The Broad Institute Genome Sequencing Center for Infectious Disease"/>
            <person name="Wu L."/>
            <person name="Ma J."/>
        </authorList>
    </citation>
    <scope>NUCLEOTIDE SEQUENCE [LARGE SCALE GENOMIC DNA]</scope>
    <source>
        <strain evidence="5">CGMCC 1.12664</strain>
    </source>
</reference>
<evidence type="ECO:0000313" key="5">
    <source>
        <dbReference type="Proteomes" id="UP000612855"/>
    </source>
</evidence>
<protein>
    <recommendedName>
        <fullName evidence="6">Mitochondrial inner membrane protein</fullName>
    </recommendedName>
</protein>
<feature type="compositionally biased region" description="Low complexity" evidence="2">
    <location>
        <begin position="65"/>
        <end position="90"/>
    </location>
</feature>
<feature type="coiled-coil region" evidence="1">
    <location>
        <begin position="246"/>
        <end position="280"/>
    </location>
</feature>
<keyword evidence="1" id="KW-0175">Coiled coil</keyword>
<keyword evidence="3" id="KW-0472">Membrane</keyword>
<gene>
    <name evidence="4" type="ORF">GCM10011360_37370</name>
</gene>